<dbReference type="CDD" id="cd07067">
    <property type="entry name" value="HP_PGM_like"/>
    <property type="match status" value="1"/>
</dbReference>
<dbReference type="EMBL" id="JABMOJ010000538">
    <property type="protein sequence ID" value="NQV66570.1"/>
    <property type="molecule type" value="Genomic_DNA"/>
</dbReference>
<dbReference type="InterPro" id="IPR029033">
    <property type="entry name" value="His_PPase_superfam"/>
</dbReference>
<dbReference type="Gene3D" id="3.40.50.1240">
    <property type="entry name" value="Phosphoglycerate mutase-like"/>
    <property type="match status" value="1"/>
</dbReference>
<protein>
    <submittedName>
        <fullName evidence="1">Histidine phosphatase family protein</fullName>
    </submittedName>
</protein>
<name>A0A973A9U7_9GAMM</name>
<evidence type="ECO:0000313" key="2">
    <source>
        <dbReference type="Proteomes" id="UP000754644"/>
    </source>
</evidence>
<dbReference type="PANTHER" id="PTHR48100:SF1">
    <property type="entry name" value="HISTIDINE PHOSPHATASE FAMILY PROTEIN-RELATED"/>
    <property type="match status" value="1"/>
</dbReference>
<dbReference type="InterPro" id="IPR013078">
    <property type="entry name" value="His_Pase_superF_clade-1"/>
</dbReference>
<proteinExistence type="predicted"/>
<organism evidence="1 2">
    <name type="scientific">SAR86 cluster bacterium</name>
    <dbReference type="NCBI Taxonomy" id="2030880"/>
    <lineage>
        <taxon>Bacteria</taxon>
        <taxon>Pseudomonadati</taxon>
        <taxon>Pseudomonadota</taxon>
        <taxon>Gammaproteobacteria</taxon>
        <taxon>SAR86 cluster</taxon>
    </lineage>
</organism>
<dbReference type="GO" id="GO:0016791">
    <property type="term" value="F:phosphatase activity"/>
    <property type="evidence" value="ECO:0007669"/>
    <property type="project" value="TreeGrafter"/>
</dbReference>
<dbReference type="SMART" id="SM00855">
    <property type="entry name" value="PGAM"/>
    <property type="match status" value="1"/>
</dbReference>
<gene>
    <name evidence="1" type="ORF">HQ497_14515</name>
</gene>
<sequence length="226" mass="24805">MKEYRQHRFTAPQGATQILLVRHGESRAASLENPFPLVAEQGDPELANAGREQAERVGERLRHLPIDAIYVTNLTRTHETAAPLAGHLGLEPIEEPDLREVHLGDWEGGLLRIKAFDNDPIYQQMQAEQRWDAIPGAESRAQIHARVERALGKIAARHPDQLIVAVVHGGIVGHILSHASGSAHFAFNGCDNGSISQIVMVEGKMIVRGFNDTAHLLETTLNALPT</sequence>
<dbReference type="AlphaFoldDB" id="A0A973A9U7"/>
<reference evidence="1" key="1">
    <citation type="submission" date="2020-05" db="EMBL/GenBank/DDBJ databases">
        <title>Sulfur intermediates as new biogeochemical hubs in an aquatic model microbial ecosystem.</title>
        <authorList>
            <person name="Vigneron A."/>
        </authorList>
    </citation>
    <scope>NUCLEOTIDE SEQUENCE</scope>
    <source>
        <strain evidence="1">Bin.250</strain>
    </source>
</reference>
<dbReference type="Proteomes" id="UP000754644">
    <property type="component" value="Unassembled WGS sequence"/>
</dbReference>
<accession>A0A973A9U7</accession>
<evidence type="ECO:0000313" key="1">
    <source>
        <dbReference type="EMBL" id="NQV66570.1"/>
    </source>
</evidence>
<dbReference type="PANTHER" id="PTHR48100">
    <property type="entry name" value="BROAD-SPECIFICITY PHOSPHATASE YOR283W-RELATED"/>
    <property type="match status" value="1"/>
</dbReference>
<dbReference type="Pfam" id="PF00300">
    <property type="entry name" value="His_Phos_1"/>
    <property type="match status" value="1"/>
</dbReference>
<dbReference type="SUPFAM" id="SSF53254">
    <property type="entry name" value="Phosphoglycerate mutase-like"/>
    <property type="match status" value="1"/>
</dbReference>
<dbReference type="InterPro" id="IPR050275">
    <property type="entry name" value="PGM_Phosphatase"/>
</dbReference>
<comment type="caution">
    <text evidence="1">The sequence shown here is derived from an EMBL/GenBank/DDBJ whole genome shotgun (WGS) entry which is preliminary data.</text>
</comment>
<dbReference type="GO" id="GO:0005737">
    <property type="term" value="C:cytoplasm"/>
    <property type="evidence" value="ECO:0007669"/>
    <property type="project" value="TreeGrafter"/>
</dbReference>